<comment type="caution">
    <text evidence="3">The sequence shown here is derived from an EMBL/GenBank/DDBJ whole genome shotgun (WGS) entry which is preliminary data.</text>
</comment>
<evidence type="ECO:0000256" key="2">
    <source>
        <dbReference type="SAM" id="Phobius"/>
    </source>
</evidence>
<gene>
    <name evidence="3" type="ORF">FTOL_06939</name>
</gene>
<keyword evidence="2" id="KW-0472">Membrane</keyword>
<proteinExistence type="predicted"/>
<feature type="transmembrane region" description="Helical" evidence="2">
    <location>
        <begin position="511"/>
        <end position="535"/>
    </location>
</feature>
<name>A0AAE8SIX3_9HYPO</name>
<feature type="compositionally biased region" description="Polar residues" evidence="1">
    <location>
        <begin position="29"/>
        <end position="38"/>
    </location>
</feature>
<feature type="transmembrane region" description="Helical" evidence="2">
    <location>
        <begin position="92"/>
        <end position="113"/>
    </location>
</feature>
<dbReference type="Proteomes" id="UP001187734">
    <property type="component" value="Unassembled WGS sequence"/>
</dbReference>
<evidence type="ECO:0000313" key="3">
    <source>
        <dbReference type="EMBL" id="SPJ78550.1"/>
    </source>
</evidence>
<feature type="transmembrane region" description="Helical" evidence="2">
    <location>
        <begin position="197"/>
        <end position="220"/>
    </location>
</feature>
<reference evidence="3" key="1">
    <citation type="submission" date="2018-03" db="EMBL/GenBank/DDBJ databases">
        <authorList>
            <person name="Guldener U."/>
        </authorList>
    </citation>
    <scope>NUCLEOTIDE SEQUENCE</scope>
</reference>
<dbReference type="EMBL" id="ONZP01000233">
    <property type="protein sequence ID" value="SPJ78550.1"/>
    <property type="molecule type" value="Genomic_DNA"/>
</dbReference>
<feature type="compositionally biased region" description="Basic and acidic residues" evidence="1">
    <location>
        <begin position="1"/>
        <end position="10"/>
    </location>
</feature>
<keyword evidence="2" id="KW-1133">Transmembrane helix</keyword>
<dbReference type="AlphaFoldDB" id="A0AAE8SIX3"/>
<protein>
    <submittedName>
        <fullName evidence="3">Uncharacterized protein</fullName>
    </submittedName>
</protein>
<sequence length="537" mass="58963">MERSMTEDGHNNPSAEYELERFPSPKELPNSQQYQINQLREESNLLSRSNSSPEQVPGSLGSREDKATPRRSSKALAAEKLRSRPKRLRKALVANFLRWCCSVLFVVAIYVVLWYYSQRSIMSTPTKREFNALIIGLSLGLGMSITISLEAMAVEIRYWILGLRNWPDRETELILKAKDLTKIIQLTWTSGSRSLRFYAVAFIILNLVSQIALAMLGLVYSTSTADSSAILRPGNVTVPDMSDLVTNRVLSSKSQALGALRYTANSYGTIALGWIWGGMDDVPTPGTLWDNNDPLIYCGGRSCKFVFQESASRPKKYDLVVSTNRSVEATGRCRSWKVEKGGDGNETTITIADDKRTEVNITAINGVNQTTFMFNAATDQGLTWSEITAFEASSSSPWFYRCNVSFGPVVNAFRREHYIGSNITSLASSAIALQGYGASSLGPTNTDRQFQSYPAESTYGEPLTGNTDNMGMLTAAFAAGVVAVTAQVSPNSLVIPGLRPENGVVLQISKWMYVHLILGLSLGVQLLLGIGIAIFSN</sequence>
<accession>A0AAE8SIX3</accession>
<feature type="region of interest" description="Disordered" evidence="1">
    <location>
        <begin position="1"/>
        <end position="76"/>
    </location>
</feature>
<evidence type="ECO:0000256" key="1">
    <source>
        <dbReference type="SAM" id="MobiDB-lite"/>
    </source>
</evidence>
<feature type="transmembrane region" description="Helical" evidence="2">
    <location>
        <begin position="133"/>
        <end position="154"/>
    </location>
</feature>
<evidence type="ECO:0000313" key="4">
    <source>
        <dbReference type="Proteomes" id="UP001187734"/>
    </source>
</evidence>
<organism evidence="3 4">
    <name type="scientific">Fusarium torulosum</name>
    <dbReference type="NCBI Taxonomy" id="33205"/>
    <lineage>
        <taxon>Eukaryota</taxon>
        <taxon>Fungi</taxon>
        <taxon>Dikarya</taxon>
        <taxon>Ascomycota</taxon>
        <taxon>Pezizomycotina</taxon>
        <taxon>Sordariomycetes</taxon>
        <taxon>Hypocreomycetidae</taxon>
        <taxon>Hypocreales</taxon>
        <taxon>Nectriaceae</taxon>
        <taxon>Fusarium</taxon>
    </lineage>
</organism>
<keyword evidence="2" id="KW-0812">Transmembrane</keyword>
<keyword evidence="4" id="KW-1185">Reference proteome</keyword>